<accession>A0AAP0BWN2</accession>
<dbReference type="Proteomes" id="UP001418222">
    <property type="component" value="Unassembled WGS sequence"/>
</dbReference>
<evidence type="ECO:0000313" key="3">
    <source>
        <dbReference type="Proteomes" id="UP001418222"/>
    </source>
</evidence>
<sequence length="89" mass="8901">METLHKVESVGEMTGALSPASSEQDAALPDPGEMDAEDESPQLGGDPTDPASPEVPAFVGYCGMGAVLGASAAMINPPGGLEEEDLSVA</sequence>
<gene>
    <name evidence="2" type="ORF">KSP39_PZI003369</name>
</gene>
<comment type="caution">
    <text evidence="2">The sequence shown here is derived from an EMBL/GenBank/DDBJ whole genome shotgun (WGS) entry which is preliminary data.</text>
</comment>
<reference evidence="2 3" key="1">
    <citation type="journal article" date="2022" name="Nat. Plants">
        <title>Genomes of leafy and leafless Platanthera orchids illuminate the evolution of mycoheterotrophy.</title>
        <authorList>
            <person name="Li M.H."/>
            <person name="Liu K.W."/>
            <person name="Li Z."/>
            <person name="Lu H.C."/>
            <person name="Ye Q.L."/>
            <person name="Zhang D."/>
            <person name="Wang J.Y."/>
            <person name="Li Y.F."/>
            <person name="Zhong Z.M."/>
            <person name="Liu X."/>
            <person name="Yu X."/>
            <person name="Liu D.K."/>
            <person name="Tu X.D."/>
            <person name="Liu B."/>
            <person name="Hao Y."/>
            <person name="Liao X.Y."/>
            <person name="Jiang Y.T."/>
            <person name="Sun W.H."/>
            <person name="Chen J."/>
            <person name="Chen Y.Q."/>
            <person name="Ai Y."/>
            <person name="Zhai J.W."/>
            <person name="Wu S.S."/>
            <person name="Zhou Z."/>
            <person name="Hsiao Y.Y."/>
            <person name="Wu W.L."/>
            <person name="Chen Y.Y."/>
            <person name="Lin Y.F."/>
            <person name="Hsu J.L."/>
            <person name="Li C.Y."/>
            <person name="Wang Z.W."/>
            <person name="Zhao X."/>
            <person name="Zhong W.Y."/>
            <person name="Ma X.K."/>
            <person name="Ma L."/>
            <person name="Huang J."/>
            <person name="Chen G.Z."/>
            <person name="Huang M.Z."/>
            <person name="Huang L."/>
            <person name="Peng D.H."/>
            <person name="Luo Y.B."/>
            <person name="Zou S.Q."/>
            <person name="Chen S.P."/>
            <person name="Lan S."/>
            <person name="Tsai W.C."/>
            <person name="Van de Peer Y."/>
            <person name="Liu Z.J."/>
        </authorList>
    </citation>
    <scope>NUCLEOTIDE SEQUENCE [LARGE SCALE GENOMIC DNA]</scope>
    <source>
        <strain evidence="2">Lor287</strain>
    </source>
</reference>
<name>A0AAP0BWN2_9ASPA</name>
<dbReference type="AlphaFoldDB" id="A0AAP0BWN2"/>
<feature type="region of interest" description="Disordered" evidence="1">
    <location>
        <begin position="1"/>
        <end position="58"/>
    </location>
</feature>
<dbReference type="EMBL" id="JBBWWQ010000003">
    <property type="protein sequence ID" value="KAK8952357.1"/>
    <property type="molecule type" value="Genomic_DNA"/>
</dbReference>
<protein>
    <submittedName>
        <fullName evidence="2">Uncharacterized protein</fullName>
    </submittedName>
</protein>
<evidence type="ECO:0000256" key="1">
    <source>
        <dbReference type="SAM" id="MobiDB-lite"/>
    </source>
</evidence>
<organism evidence="2 3">
    <name type="scientific">Platanthera zijinensis</name>
    <dbReference type="NCBI Taxonomy" id="2320716"/>
    <lineage>
        <taxon>Eukaryota</taxon>
        <taxon>Viridiplantae</taxon>
        <taxon>Streptophyta</taxon>
        <taxon>Embryophyta</taxon>
        <taxon>Tracheophyta</taxon>
        <taxon>Spermatophyta</taxon>
        <taxon>Magnoliopsida</taxon>
        <taxon>Liliopsida</taxon>
        <taxon>Asparagales</taxon>
        <taxon>Orchidaceae</taxon>
        <taxon>Orchidoideae</taxon>
        <taxon>Orchideae</taxon>
        <taxon>Orchidinae</taxon>
        <taxon>Platanthera</taxon>
    </lineage>
</organism>
<keyword evidence="3" id="KW-1185">Reference proteome</keyword>
<evidence type="ECO:0000313" key="2">
    <source>
        <dbReference type="EMBL" id="KAK8952357.1"/>
    </source>
</evidence>
<proteinExistence type="predicted"/>